<evidence type="ECO:0000313" key="2">
    <source>
        <dbReference type="EMBL" id="MCE3214875.1"/>
    </source>
</evidence>
<reference evidence="2 3" key="1">
    <citation type="journal article" date="2021" name="BMC Genomics">
        <title>Datura genome reveals duplications of psychoactive alkaloid biosynthetic genes and high mutation rate following tissue culture.</title>
        <authorList>
            <person name="Rajewski A."/>
            <person name="Carter-House D."/>
            <person name="Stajich J."/>
            <person name="Litt A."/>
        </authorList>
    </citation>
    <scope>NUCLEOTIDE SEQUENCE [LARGE SCALE GENOMIC DNA]</scope>
    <source>
        <strain evidence="2">AR-01</strain>
    </source>
</reference>
<sequence length="115" mass="12723">MVSSGKGGKGENNRLGLMVFRPTGIGSEGEEERGKGQRQQLFVVLFCRKMAEKIYSKGERAAGERLVVARCGASGCFRRRCWVEGKEVGGKGEFGGATKRGKEERKTTTASRFWW</sequence>
<proteinExistence type="predicted"/>
<accession>A0ABS8WSC9</accession>
<keyword evidence="3" id="KW-1185">Reference proteome</keyword>
<comment type="caution">
    <text evidence="2">The sequence shown here is derived from an EMBL/GenBank/DDBJ whole genome shotgun (WGS) entry which is preliminary data.</text>
</comment>
<evidence type="ECO:0000256" key="1">
    <source>
        <dbReference type="SAM" id="MobiDB-lite"/>
    </source>
</evidence>
<gene>
    <name evidence="2" type="ORF">HAX54_000194</name>
</gene>
<dbReference type="Proteomes" id="UP000823775">
    <property type="component" value="Unassembled WGS sequence"/>
</dbReference>
<name>A0ABS8WSC9_DATST</name>
<dbReference type="EMBL" id="JACEIK010010017">
    <property type="protein sequence ID" value="MCE3214875.1"/>
    <property type="molecule type" value="Genomic_DNA"/>
</dbReference>
<organism evidence="2 3">
    <name type="scientific">Datura stramonium</name>
    <name type="common">Jimsonweed</name>
    <name type="synonym">Common thornapple</name>
    <dbReference type="NCBI Taxonomy" id="4076"/>
    <lineage>
        <taxon>Eukaryota</taxon>
        <taxon>Viridiplantae</taxon>
        <taxon>Streptophyta</taxon>
        <taxon>Embryophyta</taxon>
        <taxon>Tracheophyta</taxon>
        <taxon>Spermatophyta</taxon>
        <taxon>Magnoliopsida</taxon>
        <taxon>eudicotyledons</taxon>
        <taxon>Gunneridae</taxon>
        <taxon>Pentapetalae</taxon>
        <taxon>asterids</taxon>
        <taxon>lamiids</taxon>
        <taxon>Solanales</taxon>
        <taxon>Solanaceae</taxon>
        <taxon>Solanoideae</taxon>
        <taxon>Datureae</taxon>
        <taxon>Datura</taxon>
    </lineage>
</organism>
<evidence type="ECO:0000313" key="3">
    <source>
        <dbReference type="Proteomes" id="UP000823775"/>
    </source>
</evidence>
<feature type="region of interest" description="Disordered" evidence="1">
    <location>
        <begin position="93"/>
        <end position="115"/>
    </location>
</feature>
<protein>
    <submittedName>
        <fullName evidence="2">Uncharacterized protein</fullName>
    </submittedName>
</protein>